<organism evidence="1 2">
    <name type="scientific">Candidatus Mediterraneibacter gallistercoris</name>
    <dbReference type="NCBI Taxonomy" id="2838671"/>
    <lineage>
        <taxon>Bacteria</taxon>
        <taxon>Bacillati</taxon>
        <taxon>Bacillota</taxon>
        <taxon>Clostridia</taxon>
        <taxon>Lachnospirales</taxon>
        <taxon>Lachnospiraceae</taxon>
        <taxon>Mediterraneibacter</taxon>
    </lineage>
</organism>
<evidence type="ECO:0000313" key="1">
    <source>
        <dbReference type="EMBL" id="HJC43149.1"/>
    </source>
</evidence>
<sequence length="34" mass="3593">MGTIINVCAIIIGGLIGLLFSKAISPRYQDTSRA</sequence>
<evidence type="ECO:0000313" key="2">
    <source>
        <dbReference type="Proteomes" id="UP000823895"/>
    </source>
</evidence>
<proteinExistence type="predicted"/>
<accession>A0A9D2P5S7</accession>
<protein>
    <submittedName>
        <fullName evidence="1">DUF554 family protein</fullName>
    </submittedName>
</protein>
<dbReference type="InterPro" id="IPR007563">
    <property type="entry name" value="DUF554"/>
</dbReference>
<dbReference type="Pfam" id="PF04474">
    <property type="entry name" value="DUF554"/>
    <property type="match status" value="1"/>
</dbReference>
<dbReference type="EMBL" id="DWWI01000118">
    <property type="protein sequence ID" value="HJC43149.1"/>
    <property type="molecule type" value="Genomic_DNA"/>
</dbReference>
<reference evidence="1" key="2">
    <citation type="submission" date="2021-04" db="EMBL/GenBank/DDBJ databases">
        <authorList>
            <person name="Gilroy R."/>
        </authorList>
    </citation>
    <scope>NUCLEOTIDE SEQUENCE</scope>
    <source>
        <strain evidence="1">CHK165-2605</strain>
    </source>
</reference>
<gene>
    <name evidence="1" type="ORF">H9756_05620</name>
</gene>
<dbReference type="Proteomes" id="UP000823895">
    <property type="component" value="Unassembled WGS sequence"/>
</dbReference>
<reference evidence="1" key="1">
    <citation type="journal article" date="2021" name="PeerJ">
        <title>Extensive microbial diversity within the chicken gut microbiome revealed by metagenomics and culture.</title>
        <authorList>
            <person name="Gilroy R."/>
            <person name="Ravi A."/>
            <person name="Getino M."/>
            <person name="Pursley I."/>
            <person name="Horton D.L."/>
            <person name="Alikhan N.F."/>
            <person name="Baker D."/>
            <person name="Gharbi K."/>
            <person name="Hall N."/>
            <person name="Watson M."/>
            <person name="Adriaenssens E.M."/>
            <person name="Foster-Nyarko E."/>
            <person name="Jarju S."/>
            <person name="Secka A."/>
            <person name="Antonio M."/>
            <person name="Oren A."/>
            <person name="Chaudhuri R.R."/>
            <person name="La Ragione R."/>
            <person name="Hildebrand F."/>
            <person name="Pallen M.J."/>
        </authorList>
    </citation>
    <scope>NUCLEOTIDE SEQUENCE</scope>
    <source>
        <strain evidence="1">CHK165-2605</strain>
    </source>
</reference>
<name>A0A9D2P5S7_9FIRM</name>
<comment type="caution">
    <text evidence="1">The sequence shown here is derived from an EMBL/GenBank/DDBJ whole genome shotgun (WGS) entry which is preliminary data.</text>
</comment>
<dbReference type="AlphaFoldDB" id="A0A9D2P5S7"/>